<dbReference type="GO" id="GO:0005975">
    <property type="term" value="P:carbohydrate metabolic process"/>
    <property type="evidence" value="ECO:0007669"/>
    <property type="project" value="InterPro"/>
</dbReference>
<comment type="similarity">
    <text evidence="1 4">Belongs to the glycosyl hydrolase 17 family.</text>
</comment>
<keyword evidence="2 5" id="KW-0378">Hydrolase</keyword>
<dbReference type="InterPro" id="IPR017853">
    <property type="entry name" value="GH"/>
</dbReference>
<feature type="chain" id="PRO_5029795123" description="Glucan endo-1,3-beta-D-glucosidase" evidence="6">
    <location>
        <begin position="34"/>
        <end position="348"/>
    </location>
</feature>
<keyword evidence="8" id="KW-1185">Reference proteome</keyword>
<proteinExistence type="inferred from homology"/>
<evidence type="ECO:0000256" key="2">
    <source>
        <dbReference type="ARBA" id="ARBA00022801"/>
    </source>
</evidence>
<evidence type="ECO:0000256" key="1">
    <source>
        <dbReference type="ARBA" id="ARBA00008773"/>
    </source>
</evidence>
<evidence type="ECO:0000256" key="5">
    <source>
        <dbReference type="RuleBase" id="RU004336"/>
    </source>
</evidence>
<dbReference type="InterPro" id="IPR044965">
    <property type="entry name" value="Glyco_hydro_17_plant"/>
</dbReference>
<keyword evidence="3 5" id="KW-0326">Glycosidase</keyword>
<dbReference type="OMA" id="GINWGAL"/>
<dbReference type="Pfam" id="PF00332">
    <property type="entry name" value="Glyco_hydro_17"/>
    <property type="match status" value="1"/>
</dbReference>
<evidence type="ECO:0000256" key="3">
    <source>
        <dbReference type="ARBA" id="ARBA00023295"/>
    </source>
</evidence>
<dbReference type="Proteomes" id="UP000594263">
    <property type="component" value="Unplaced"/>
</dbReference>
<name>A0A7N0TUN3_KALFE</name>
<dbReference type="EnsemblPlants" id="Kaladp0046s0208.1.v1.1">
    <property type="protein sequence ID" value="Kaladp0046s0208.1.v1.1"/>
    <property type="gene ID" value="Kaladp0046s0208.v1.1"/>
</dbReference>
<accession>A0A7N0TUN3</accession>
<dbReference type="SUPFAM" id="SSF51445">
    <property type="entry name" value="(Trans)glycosidases"/>
    <property type="match status" value="1"/>
</dbReference>
<reference evidence="7" key="1">
    <citation type="submission" date="2021-01" db="UniProtKB">
        <authorList>
            <consortium name="EnsemblPlants"/>
        </authorList>
    </citation>
    <scope>IDENTIFICATION</scope>
</reference>
<protein>
    <recommendedName>
        <fullName evidence="9">Glucan endo-1,3-beta-D-glucosidase</fullName>
    </recommendedName>
</protein>
<evidence type="ECO:0000313" key="8">
    <source>
        <dbReference type="Proteomes" id="UP000594263"/>
    </source>
</evidence>
<organism evidence="7 8">
    <name type="scientific">Kalanchoe fedtschenkoi</name>
    <name type="common">Lavender scallops</name>
    <name type="synonym">South American air plant</name>
    <dbReference type="NCBI Taxonomy" id="63787"/>
    <lineage>
        <taxon>Eukaryota</taxon>
        <taxon>Viridiplantae</taxon>
        <taxon>Streptophyta</taxon>
        <taxon>Embryophyta</taxon>
        <taxon>Tracheophyta</taxon>
        <taxon>Spermatophyta</taxon>
        <taxon>Magnoliopsida</taxon>
        <taxon>eudicotyledons</taxon>
        <taxon>Gunneridae</taxon>
        <taxon>Pentapetalae</taxon>
        <taxon>Saxifragales</taxon>
        <taxon>Crassulaceae</taxon>
        <taxon>Kalanchoe</taxon>
    </lineage>
</organism>
<evidence type="ECO:0000313" key="7">
    <source>
        <dbReference type="EnsemblPlants" id="Kaladp0046s0208.1.v1.1"/>
    </source>
</evidence>
<dbReference type="Gene3D" id="3.20.20.80">
    <property type="entry name" value="Glycosidases"/>
    <property type="match status" value="1"/>
</dbReference>
<keyword evidence="6" id="KW-0732">Signal</keyword>
<dbReference type="GO" id="GO:0004553">
    <property type="term" value="F:hydrolase activity, hydrolyzing O-glycosyl compounds"/>
    <property type="evidence" value="ECO:0007669"/>
    <property type="project" value="InterPro"/>
</dbReference>
<sequence>MLSQLAQTMARAGLIAWACCLAMFLASIHPASAFIGVNWGTMASHPLPPNIVVGMLKDNGVTKVKLFDADSWTVSALAGSGIEVIVGIPNNQLNRLSNRYRYAKEWVKENVTTHLYNGGVDIRYVAVGNEPFLKAYNGSNLKTLFPALQNIQKALNEAGVGDKIKAVVPQNADVYDASSNMPSDGDFRSDIKGLMLDINQFLHDNNSPFVVNIYPFLSLYESSGFPYQFAFFDGGGKTINDKGKNYDNVFDANYDTLVWTLKKHGFSNMKIIVGEIGWPTEGHRYANVQIAKKFYDGFFKRMSANKGTPLRPGKLDVYLFGLLDEDQKSIEPGFFERHWGIFRYDGQP</sequence>
<dbReference type="PROSITE" id="PS00587">
    <property type="entry name" value="GLYCOSYL_HYDROL_F17"/>
    <property type="match status" value="1"/>
</dbReference>
<dbReference type="AlphaFoldDB" id="A0A7N0TUN3"/>
<evidence type="ECO:0008006" key="9">
    <source>
        <dbReference type="Google" id="ProtNLM"/>
    </source>
</evidence>
<dbReference type="PANTHER" id="PTHR32227">
    <property type="entry name" value="GLUCAN ENDO-1,3-BETA-GLUCOSIDASE BG1-RELATED-RELATED"/>
    <property type="match status" value="1"/>
</dbReference>
<dbReference type="InterPro" id="IPR000490">
    <property type="entry name" value="Glyco_hydro_17"/>
</dbReference>
<dbReference type="Gramene" id="Kaladp0046s0208.1.v1.1">
    <property type="protein sequence ID" value="Kaladp0046s0208.1.v1.1"/>
    <property type="gene ID" value="Kaladp0046s0208.v1.1"/>
</dbReference>
<dbReference type="FunFam" id="3.20.20.80:FF:000008">
    <property type="entry name" value="Glucan endo-1,3-beta-glucosidase 5"/>
    <property type="match status" value="1"/>
</dbReference>
<feature type="signal peptide" evidence="6">
    <location>
        <begin position="1"/>
        <end position="33"/>
    </location>
</feature>
<evidence type="ECO:0000256" key="6">
    <source>
        <dbReference type="SAM" id="SignalP"/>
    </source>
</evidence>
<evidence type="ECO:0000256" key="4">
    <source>
        <dbReference type="RuleBase" id="RU004335"/>
    </source>
</evidence>